<protein>
    <submittedName>
        <fullName evidence="2">Uncharacterized protein</fullName>
    </submittedName>
</protein>
<evidence type="ECO:0000313" key="3">
    <source>
        <dbReference type="Proteomes" id="UP001283361"/>
    </source>
</evidence>
<sequence>MAADDALSSACPPVRSDSRASRRAKPCSDGDNLMWEEKKTRDKEESNSNEKKNVPSFNGLFRLRYGGADRGEINQMVYEAQNGDVSRTKFITRRCAVIEYEPRDVKSSASRNNEPFGRSCRDFSTERGMCYFGSKHSGRNDWTAKPEVL</sequence>
<evidence type="ECO:0000256" key="1">
    <source>
        <dbReference type="SAM" id="MobiDB-lite"/>
    </source>
</evidence>
<keyword evidence="3" id="KW-1185">Reference proteome</keyword>
<dbReference type="AlphaFoldDB" id="A0AAE0ZQA9"/>
<gene>
    <name evidence="2" type="ORF">RRG08_007972</name>
</gene>
<dbReference type="EMBL" id="JAWDGP010003536">
    <property type="protein sequence ID" value="KAK3773485.1"/>
    <property type="molecule type" value="Genomic_DNA"/>
</dbReference>
<accession>A0AAE0ZQA9</accession>
<feature type="region of interest" description="Disordered" evidence="1">
    <location>
        <begin position="1"/>
        <end position="55"/>
    </location>
</feature>
<comment type="caution">
    <text evidence="2">The sequence shown here is derived from an EMBL/GenBank/DDBJ whole genome shotgun (WGS) entry which is preliminary data.</text>
</comment>
<evidence type="ECO:0000313" key="2">
    <source>
        <dbReference type="EMBL" id="KAK3773485.1"/>
    </source>
</evidence>
<reference evidence="2" key="1">
    <citation type="journal article" date="2023" name="G3 (Bethesda)">
        <title>A reference genome for the long-term kleptoplast-retaining sea slug Elysia crispata morphotype clarki.</title>
        <authorList>
            <person name="Eastman K.E."/>
            <person name="Pendleton A.L."/>
            <person name="Shaikh M.A."/>
            <person name="Suttiyut T."/>
            <person name="Ogas R."/>
            <person name="Tomko P."/>
            <person name="Gavelis G."/>
            <person name="Widhalm J.R."/>
            <person name="Wisecaver J.H."/>
        </authorList>
    </citation>
    <scope>NUCLEOTIDE SEQUENCE</scope>
    <source>
        <strain evidence="2">ECLA1</strain>
    </source>
</reference>
<name>A0AAE0ZQA9_9GAST</name>
<feature type="compositionally biased region" description="Basic and acidic residues" evidence="1">
    <location>
        <begin position="35"/>
        <end position="53"/>
    </location>
</feature>
<organism evidence="2 3">
    <name type="scientific">Elysia crispata</name>
    <name type="common">lettuce slug</name>
    <dbReference type="NCBI Taxonomy" id="231223"/>
    <lineage>
        <taxon>Eukaryota</taxon>
        <taxon>Metazoa</taxon>
        <taxon>Spiralia</taxon>
        <taxon>Lophotrochozoa</taxon>
        <taxon>Mollusca</taxon>
        <taxon>Gastropoda</taxon>
        <taxon>Heterobranchia</taxon>
        <taxon>Euthyneura</taxon>
        <taxon>Panpulmonata</taxon>
        <taxon>Sacoglossa</taxon>
        <taxon>Placobranchoidea</taxon>
        <taxon>Plakobranchidae</taxon>
        <taxon>Elysia</taxon>
    </lineage>
</organism>
<dbReference type="Proteomes" id="UP001283361">
    <property type="component" value="Unassembled WGS sequence"/>
</dbReference>
<proteinExistence type="predicted"/>